<protein>
    <submittedName>
        <fullName evidence="1">Uncharacterized protein</fullName>
    </submittedName>
</protein>
<dbReference type="Proteomes" id="UP001501676">
    <property type="component" value="Unassembled WGS sequence"/>
</dbReference>
<dbReference type="PROSITE" id="PS51257">
    <property type="entry name" value="PROKAR_LIPOPROTEIN"/>
    <property type="match status" value="1"/>
</dbReference>
<keyword evidence="2" id="KW-1185">Reference proteome</keyword>
<sequence>MGGEARAGVGVSRAGLRSFRLAVVLGALTLASCTSGEPAAAPTTISVAGCSPVQRLLAVDTGSIGEWTADSAVRVTAGPPGPARWLVAANPGFGGAAHLLTGTGQEVSVTSTGRYGHVSVFSLSDGTVVLLAIERGGRVVGRSTRDGATWTSWEVPSATGDRTLAAVSGDRVMLLVEDGDDRRWWLREGGGWQTIQGPTSDGILRALGGRDHGFAATVLSEHFEPSAAFETVWQADASGAWTKVGRRSPGGYSAYGVTPAAGGPIVATVRYDRNARWVLWPVRATADSLQPLACETVFADGASLVTDSAGTVWIVAGDTGRGLRINRDGTRTPFVLEGLPHPIVPEYVLLAGAADDELLVQAGRRLYRVTAS</sequence>
<dbReference type="EMBL" id="BAAAYN010000039">
    <property type="protein sequence ID" value="GAA3392821.1"/>
    <property type="molecule type" value="Genomic_DNA"/>
</dbReference>
<name>A0ABP6T5A3_9ACTN</name>
<dbReference type="InterPro" id="IPR036278">
    <property type="entry name" value="Sialidase_sf"/>
</dbReference>
<organism evidence="1 2">
    <name type="scientific">Cryptosporangium minutisporangium</name>
    <dbReference type="NCBI Taxonomy" id="113569"/>
    <lineage>
        <taxon>Bacteria</taxon>
        <taxon>Bacillati</taxon>
        <taxon>Actinomycetota</taxon>
        <taxon>Actinomycetes</taxon>
        <taxon>Cryptosporangiales</taxon>
        <taxon>Cryptosporangiaceae</taxon>
        <taxon>Cryptosporangium</taxon>
    </lineage>
</organism>
<comment type="caution">
    <text evidence="1">The sequence shown here is derived from an EMBL/GenBank/DDBJ whole genome shotgun (WGS) entry which is preliminary data.</text>
</comment>
<proteinExistence type="predicted"/>
<dbReference type="SUPFAM" id="SSF50939">
    <property type="entry name" value="Sialidases"/>
    <property type="match status" value="1"/>
</dbReference>
<accession>A0ABP6T5A3</accession>
<gene>
    <name evidence="1" type="ORF">GCM10020369_55970</name>
</gene>
<evidence type="ECO:0000313" key="1">
    <source>
        <dbReference type="EMBL" id="GAA3392821.1"/>
    </source>
</evidence>
<evidence type="ECO:0000313" key="2">
    <source>
        <dbReference type="Proteomes" id="UP001501676"/>
    </source>
</evidence>
<reference evidence="2" key="1">
    <citation type="journal article" date="2019" name="Int. J. Syst. Evol. Microbiol.">
        <title>The Global Catalogue of Microorganisms (GCM) 10K type strain sequencing project: providing services to taxonomists for standard genome sequencing and annotation.</title>
        <authorList>
            <consortium name="The Broad Institute Genomics Platform"/>
            <consortium name="The Broad Institute Genome Sequencing Center for Infectious Disease"/>
            <person name="Wu L."/>
            <person name="Ma J."/>
        </authorList>
    </citation>
    <scope>NUCLEOTIDE SEQUENCE [LARGE SCALE GENOMIC DNA]</scope>
    <source>
        <strain evidence="2">JCM 9458</strain>
    </source>
</reference>